<dbReference type="EMBL" id="JAINUF010000006">
    <property type="protein sequence ID" value="KAJ8357222.1"/>
    <property type="molecule type" value="Genomic_DNA"/>
</dbReference>
<dbReference type="Proteomes" id="UP001152622">
    <property type="component" value="Chromosome 6"/>
</dbReference>
<comment type="caution">
    <text evidence="2">The sequence shown here is derived from an EMBL/GenBank/DDBJ whole genome shotgun (WGS) entry which is preliminary data.</text>
</comment>
<dbReference type="AlphaFoldDB" id="A0A9Q1FFB8"/>
<gene>
    <name evidence="2" type="ORF">SKAU_G00200160</name>
</gene>
<organism evidence="2 3">
    <name type="scientific">Synaphobranchus kaupii</name>
    <name type="common">Kaup's arrowtooth eel</name>
    <dbReference type="NCBI Taxonomy" id="118154"/>
    <lineage>
        <taxon>Eukaryota</taxon>
        <taxon>Metazoa</taxon>
        <taxon>Chordata</taxon>
        <taxon>Craniata</taxon>
        <taxon>Vertebrata</taxon>
        <taxon>Euteleostomi</taxon>
        <taxon>Actinopterygii</taxon>
        <taxon>Neopterygii</taxon>
        <taxon>Teleostei</taxon>
        <taxon>Anguilliformes</taxon>
        <taxon>Synaphobranchidae</taxon>
        <taxon>Synaphobranchus</taxon>
    </lineage>
</organism>
<name>A0A9Q1FFB8_SYNKA</name>
<reference evidence="2" key="1">
    <citation type="journal article" date="2023" name="Science">
        <title>Genome structures resolve the early diversification of teleost fishes.</title>
        <authorList>
            <person name="Parey E."/>
            <person name="Louis A."/>
            <person name="Montfort J."/>
            <person name="Bouchez O."/>
            <person name="Roques C."/>
            <person name="Iampietro C."/>
            <person name="Lluch J."/>
            <person name="Castinel A."/>
            <person name="Donnadieu C."/>
            <person name="Desvignes T."/>
            <person name="Floi Bucao C."/>
            <person name="Jouanno E."/>
            <person name="Wen M."/>
            <person name="Mejri S."/>
            <person name="Dirks R."/>
            <person name="Jansen H."/>
            <person name="Henkel C."/>
            <person name="Chen W.J."/>
            <person name="Zahm M."/>
            <person name="Cabau C."/>
            <person name="Klopp C."/>
            <person name="Thompson A.W."/>
            <person name="Robinson-Rechavi M."/>
            <person name="Braasch I."/>
            <person name="Lecointre G."/>
            <person name="Bobe J."/>
            <person name="Postlethwait J.H."/>
            <person name="Berthelot C."/>
            <person name="Roest Crollius H."/>
            <person name="Guiguen Y."/>
        </authorList>
    </citation>
    <scope>NUCLEOTIDE SEQUENCE</scope>
    <source>
        <strain evidence="2">WJC10195</strain>
    </source>
</reference>
<accession>A0A9Q1FFB8</accession>
<evidence type="ECO:0000256" key="1">
    <source>
        <dbReference type="SAM" id="MobiDB-lite"/>
    </source>
</evidence>
<sequence>MVSVKLALFRIGLRVEKGGRRAPRHAAECSQWQRQAVAKWHATATYRPSTATPLISERDTVPSHSLFMGSQAGGAATPEGPAERQERDAHRRSAGEEAPRNACLARTHGVSPRGPPLGPRKRNGPFLPAPLQTAH</sequence>
<proteinExistence type="predicted"/>
<keyword evidence="3" id="KW-1185">Reference proteome</keyword>
<evidence type="ECO:0000313" key="2">
    <source>
        <dbReference type="EMBL" id="KAJ8357222.1"/>
    </source>
</evidence>
<feature type="region of interest" description="Disordered" evidence="1">
    <location>
        <begin position="64"/>
        <end position="135"/>
    </location>
</feature>
<feature type="compositionally biased region" description="Basic and acidic residues" evidence="1">
    <location>
        <begin position="81"/>
        <end position="99"/>
    </location>
</feature>
<evidence type="ECO:0000313" key="3">
    <source>
        <dbReference type="Proteomes" id="UP001152622"/>
    </source>
</evidence>
<protein>
    <submittedName>
        <fullName evidence="2">Uncharacterized protein</fullName>
    </submittedName>
</protein>